<dbReference type="GO" id="GO:0005737">
    <property type="term" value="C:cytoplasm"/>
    <property type="evidence" value="ECO:0007669"/>
    <property type="project" value="TreeGrafter"/>
</dbReference>
<comment type="similarity">
    <text evidence="3 11">Belongs to the glycogen phosphorylase family.</text>
</comment>
<accession>A0A2T0X226</accession>
<keyword evidence="13" id="KW-1185">Reference proteome</keyword>
<evidence type="ECO:0000256" key="3">
    <source>
        <dbReference type="ARBA" id="ARBA00006047"/>
    </source>
</evidence>
<dbReference type="GO" id="GO:0030170">
    <property type="term" value="F:pyridoxal phosphate binding"/>
    <property type="evidence" value="ECO:0007669"/>
    <property type="project" value="InterPro"/>
</dbReference>
<dbReference type="EC" id="2.4.1.1" evidence="11"/>
<feature type="modified residue" description="N6-(pyridoxal phosphate)lysine" evidence="10">
    <location>
        <position position="629"/>
    </location>
</feature>
<dbReference type="FunFam" id="3.40.50.2000:FF:000807">
    <property type="entry name" value="Alpha-glucan phosphorylase 2, cytosolic"/>
    <property type="match status" value="1"/>
</dbReference>
<dbReference type="OrthoDB" id="7229284at2"/>
<dbReference type="GO" id="GO:0008184">
    <property type="term" value="F:glycogen phosphorylase activity"/>
    <property type="evidence" value="ECO:0007669"/>
    <property type="project" value="InterPro"/>
</dbReference>
<dbReference type="NCBIfam" id="TIGR02093">
    <property type="entry name" value="P_ylase"/>
    <property type="match status" value="1"/>
</dbReference>
<evidence type="ECO:0000256" key="1">
    <source>
        <dbReference type="ARBA" id="ARBA00001275"/>
    </source>
</evidence>
<evidence type="ECO:0000256" key="8">
    <source>
        <dbReference type="ARBA" id="ARBA00023277"/>
    </source>
</evidence>
<organism evidence="12 13">
    <name type="scientific">Hasllibacter halocynthiae</name>
    <dbReference type="NCBI Taxonomy" id="595589"/>
    <lineage>
        <taxon>Bacteria</taxon>
        <taxon>Pseudomonadati</taxon>
        <taxon>Pseudomonadota</taxon>
        <taxon>Alphaproteobacteria</taxon>
        <taxon>Rhodobacterales</taxon>
        <taxon>Roseobacteraceae</taxon>
        <taxon>Hasllibacter</taxon>
    </lineage>
</organism>
<dbReference type="FunFam" id="3.40.50.2000:FF:000003">
    <property type="entry name" value="Alpha-1,4 glucan phosphorylase"/>
    <property type="match status" value="1"/>
</dbReference>
<dbReference type="PIRSF" id="PIRSF000460">
    <property type="entry name" value="Pprylas_GlgP"/>
    <property type="match status" value="1"/>
</dbReference>
<dbReference type="PROSITE" id="PS00102">
    <property type="entry name" value="PHOSPHORYLASE"/>
    <property type="match status" value="1"/>
</dbReference>
<gene>
    <name evidence="12" type="ORF">BCF33_1854</name>
</gene>
<evidence type="ECO:0000256" key="5">
    <source>
        <dbReference type="ARBA" id="ARBA00022676"/>
    </source>
</evidence>
<name>A0A2T0X226_9RHOB</name>
<evidence type="ECO:0000313" key="13">
    <source>
        <dbReference type="Proteomes" id="UP000238801"/>
    </source>
</evidence>
<evidence type="ECO:0000256" key="6">
    <source>
        <dbReference type="ARBA" id="ARBA00022679"/>
    </source>
</evidence>
<keyword evidence="5 11" id="KW-0328">Glycosyltransferase</keyword>
<dbReference type="InterPro" id="IPR000811">
    <property type="entry name" value="Glyco_trans_35"/>
</dbReference>
<keyword evidence="8 11" id="KW-0119">Carbohydrate metabolism</keyword>
<evidence type="ECO:0000313" key="12">
    <source>
        <dbReference type="EMBL" id="PRY92990.1"/>
    </source>
</evidence>
<reference evidence="12 13" key="1">
    <citation type="submission" date="2018-03" db="EMBL/GenBank/DDBJ databases">
        <title>Genomic Encyclopedia of Archaeal and Bacterial Type Strains, Phase II (KMG-II): from individual species to whole genera.</title>
        <authorList>
            <person name="Goeker M."/>
        </authorList>
    </citation>
    <scope>NUCLEOTIDE SEQUENCE [LARGE SCALE GENOMIC DNA]</scope>
    <source>
        <strain evidence="12 13">DSM 29318</strain>
    </source>
</reference>
<proteinExistence type="inferred from homology"/>
<keyword evidence="6 11" id="KW-0808">Transferase</keyword>
<comment type="caution">
    <text evidence="12">The sequence shown here is derived from an EMBL/GenBank/DDBJ whole genome shotgun (WGS) entry which is preliminary data.</text>
</comment>
<evidence type="ECO:0000256" key="9">
    <source>
        <dbReference type="ARBA" id="ARBA00025174"/>
    </source>
</evidence>
<dbReference type="InterPro" id="IPR011833">
    <property type="entry name" value="Glycg_phsphrylas"/>
</dbReference>
<dbReference type="Gene3D" id="3.40.50.2000">
    <property type="entry name" value="Glycogen Phosphorylase B"/>
    <property type="match status" value="2"/>
</dbReference>
<comment type="function">
    <text evidence="9">Phosphorylase is an important allosteric enzyme in carbohydrate metabolism. Enzymes from different sources differ in their regulatory mechanisms and in their natural substrates. However, all known phosphorylases share catalytic and structural properties.</text>
</comment>
<dbReference type="Proteomes" id="UP000238801">
    <property type="component" value="Unassembled WGS sequence"/>
</dbReference>
<dbReference type="RefSeq" id="WP_106160631.1">
    <property type="nucleotide sequence ID" value="NZ_PVTT01000002.1"/>
</dbReference>
<evidence type="ECO:0000256" key="10">
    <source>
        <dbReference type="PIRSR" id="PIRSR000460-1"/>
    </source>
</evidence>
<dbReference type="AlphaFoldDB" id="A0A2T0X226"/>
<keyword evidence="7 10" id="KW-0663">Pyridoxal phosphate</keyword>
<dbReference type="EMBL" id="PVTT01000002">
    <property type="protein sequence ID" value="PRY92990.1"/>
    <property type="molecule type" value="Genomic_DNA"/>
</dbReference>
<dbReference type="PANTHER" id="PTHR11468:SF25">
    <property type="entry name" value="MALTODEXTRIN PHOSPHORYLASE"/>
    <property type="match status" value="1"/>
</dbReference>
<sequence>MPKDTVAAADLGRDLPRRLMAERGVAPEEAPPGAWAVALGSVLRERIGPVWVDARRGARGAKHVSYLSMEFLVGRLMGDALRNLGLFDEAEEALAVHGVRLADVLAEEPDPALGNGGLGRLAACFLESLASLGVPAFGYGLRYEHGLFAQSLEGGRQVERADHWLHADMLSVRRPARDVTVGFAGHVANGAWHPSEFVDARAHDVPVPGWGGEWCATLRLWQPAAHEPFDLQQFNAGDHVGAQEGEARARALARVLYPEDGHEAGQALRLKQEYLLCAASVADVLRRHEAAGGTSADLPDRAAIQMNDTHPALAAPELVRLLADERGVEMGEAIRIARACLGYTNHTLLPEALEAWPEGLMWHLLPRHMQIICEIDARHYAETPQRPGSVIDHGVVRMGDLAFVMSHRVNGVSALHTDLMKRTVFEGLHRAHPGRIVNQTNGVTPRRWLRGCNPGLAALYDEALGPGWVMEPERLRELEPMLDDAGWLDRFMEVKRANQARLAGACGTPTGFMHDVHVKRIHEYKRQHLNLLETIALWQDLRDGGEHAPRLKIFAGKAAPGYALAKEIIRAINDVAAVVNADPATRDRLRVAFLPDYDVSLAELLIPAADLSEQISTAGKEASGTGNMKFALNGAPTVGTLDGANVEIREHVGAENFFLFGLTAEEAMKRRALPDHAARAIVVSHRLERALDALQRGAFSPGEPARHASLAADIRRSDHFLVASDFDDYWRAQREVDAAFADPARWARMAVANALRSGWFSSDRTIRGYMDEVWNVAPVPGLGSR</sequence>
<evidence type="ECO:0000256" key="2">
    <source>
        <dbReference type="ARBA" id="ARBA00001933"/>
    </source>
</evidence>
<comment type="cofactor">
    <cofactor evidence="2 11">
        <name>pyridoxal 5'-phosphate</name>
        <dbReference type="ChEBI" id="CHEBI:597326"/>
    </cofactor>
</comment>
<comment type="catalytic activity">
    <reaction evidence="1 11">
        <text>[(1-&gt;4)-alpha-D-glucosyl](n) + phosphate = [(1-&gt;4)-alpha-D-glucosyl](n-1) + alpha-D-glucose 1-phosphate</text>
        <dbReference type="Rhea" id="RHEA:41732"/>
        <dbReference type="Rhea" id="RHEA-COMP:9584"/>
        <dbReference type="Rhea" id="RHEA-COMP:9586"/>
        <dbReference type="ChEBI" id="CHEBI:15444"/>
        <dbReference type="ChEBI" id="CHEBI:43474"/>
        <dbReference type="ChEBI" id="CHEBI:58601"/>
        <dbReference type="EC" id="2.4.1.1"/>
    </reaction>
</comment>
<comment type="function">
    <text evidence="11">Allosteric enzyme that catalyzes the rate-limiting step in glycogen catabolism, the phosphorolytic cleavage of glycogen to produce glucose-1-phosphate, and plays a central role in maintaining cellular and organismal glucose homeostasis.</text>
</comment>
<evidence type="ECO:0000256" key="7">
    <source>
        <dbReference type="ARBA" id="ARBA00022898"/>
    </source>
</evidence>
<protein>
    <recommendedName>
        <fullName evidence="11">Alpha-1,4 glucan phosphorylase</fullName>
        <ecNumber evidence="11">2.4.1.1</ecNumber>
    </recommendedName>
</protein>
<keyword evidence="4" id="KW-0021">Allosteric enzyme</keyword>
<dbReference type="InterPro" id="IPR035090">
    <property type="entry name" value="Pyridoxal_P_attach_site"/>
</dbReference>
<dbReference type="PANTHER" id="PTHR11468">
    <property type="entry name" value="GLYCOGEN PHOSPHORYLASE"/>
    <property type="match status" value="1"/>
</dbReference>
<dbReference type="SUPFAM" id="SSF53756">
    <property type="entry name" value="UDP-Glycosyltransferase/glycogen phosphorylase"/>
    <property type="match status" value="1"/>
</dbReference>
<evidence type="ECO:0000256" key="11">
    <source>
        <dbReference type="RuleBase" id="RU000587"/>
    </source>
</evidence>
<dbReference type="GO" id="GO:0005980">
    <property type="term" value="P:glycogen catabolic process"/>
    <property type="evidence" value="ECO:0007669"/>
    <property type="project" value="TreeGrafter"/>
</dbReference>
<dbReference type="Pfam" id="PF00343">
    <property type="entry name" value="Phosphorylase"/>
    <property type="match status" value="1"/>
</dbReference>
<evidence type="ECO:0000256" key="4">
    <source>
        <dbReference type="ARBA" id="ARBA00022533"/>
    </source>
</evidence>